<dbReference type="Proteomes" id="UP000327085">
    <property type="component" value="Chromosome 6"/>
</dbReference>
<evidence type="ECO:0000256" key="1">
    <source>
        <dbReference type="SAM" id="MobiDB-lite"/>
    </source>
</evidence>
<feature type="region of interest" description="Disordered" evidence="1">
    <location>
        <begin position="1"/>
        <end position="66"/>
    </location>
</feature>
<dbReference type="AlphaFoldDB" id="A0A5E4FHD4"/>
<dbReference type="InterPro" id="IPR038588">
    <property type="entry name" value="XS_domain_sf"/>
</dbReference>
<gene>
    <name evidence="3" type="ORF">ALMOND_2B021039</name>
</gene>
<feature type="compositionally biased region" description="Basic and acidic residues" evidence="1">
    <location>
        <begin position="36"/>
        <end position="60"/>
    </location>
</feature>
<sequence length="907" mass="100165">MSRRRFGDYPSRSSARDREETDENRRSYSGRVSRYSRPEPEARVEYDTRRYHDGGRDRQPLKLSGLSADLPVSQSTSMKFQWNHLLAKKPDGSNPTLNPGLNRPGFGFGNDSSSYRLNAENGYAGGSGKSGVPDPGVDPSRKYGYFHGGLTSPLAKSHVGVPKVDDFRHGDHRQYMGQEDKTVFGSGPGCSSGLKEGFRGLSDQFNRSREMAAEGRIDIGGYSSQGQAPRLNELLDSNWAQHSPNGDYNAPGVKRSDHGEMGTFPIRDLLCKNLANSVGEDTRPPSYLRPGIVDSIMGRIDGANGALRVGTQEISQWNQYHNFTEQTQPTIPSYQSLGTEQSLPDYSEALGFSSRTRDFGFGGDDALERGLEALSYEGALKRLARLEGDPGLDDVTTLEMCAMRKRALAKRRRGNDSKSELFHDLSDSCNVPDLSYGDNQLTNDDVEQYATIGEGQWNIDQAPNLGEDRLNINQNMYFGDYQPSIARDVTCEEDQWNIEQDVSYREAQWNAEDINELNSDNVLPSSKMQEHHGEQFKSARVDIKKRLGPLTSSGSIRKRFEPLNTPGSVKKRLGPLKSPGSVKKRLAPAQNVPDPKYLGHKLEDQYKSRIRETDDFSGSIHPQGGGLPKVEGKPTKKALPEDSEEFKRLVDSAFLKYMKGLHENPALKRKFMEGGTVTTKCCICASNSKEFAGTVPLATHAFMSPMVGSRAEHLGFHKALCVLLGWDSAAVSNGTWIQRCLPDAEALALKEDVVIWPPVVVIHNSSIANKKPDERVIVSIEGLGAILKGIGFGGGKTKVCRGKPANQSILVVTFNATFSGLREAERLHKLFAENKHGRVEFQKISSAGLRNSSNGKQELLADEANCLYGYLGIAEDLDKLETDTKKRCVVKSKREIQAIACTLLENE</sequence>
<dbReference type="OMA" id="EANCLYG"/>
<proteinExistence type="predicted"/>
<dbReference type="GO" id="GO:0031047">
    <property type="term" value="P:regulatory ncRNA-mediated gene silencing"/>
    <property type="evidence" value="ECO:0007669"/>
    <property type="project" value="InterPro"/>
</dbReference>
<dbReference type="InterPro" id="IPR005380">
    <property type="entry name" value="XS_domain"/>
</dbReference>
<feature type="region of interest" description="Disordered" evidence="1">
    <location>
        <begin position="554"/>
        <end position="598"/>
    </location>
</feature>
<organism evidence="3 4">
    <name type="scientific">Prunus dulcis</name>
    <name type="common">Almond</name>
    <name type="synonym">Amygdalus dulcis</name>
    <dbReference type="NCBI Taxonomy" id="3755"/>
    <lineage>
        <taxon>Eukaryota</taxon>
        <taxon>Viridiplantae</taxon>
        <taxon>Streptophyta</taxon>
        <taxon>Embryophyta</taxon>
        <taxon>Tracheophyta</taxon>
        <taxon>Spermatophyta</taxon>
        <taxon>Magnoliopsida</taxon>
        <taxon>eudicotyledons</taxon>
        <taxon>Gunneridae</taxon>
        <taxon>Pentapetalae</taxon>
        <taxon>rosids</taxon>
        <taxon>fabids</taxon>
        <taxon>Rosales</taxon>
        <taxon>Rosaceae</taxon>
        <taxon>Amygdaloideae</taxon>
        <taxon>Amygdaleae</taxon>
        <taxon>Prunus</taxon>
    </lineage>
</organism>
<feature type="compositionally biased region" description="Basic and acidic residues" evidence="1">
    <location>
        <begin position="630"/>
        <end position="642"/>
    </location>
</feature>
<dbReference type="Gramene" id="VVA26041">
    <property type="protein sequence ID" value="VVA26041"/>
    <property type="gene ID" value="Prudul26B021039"/>
</dbReference>
<feature type="compositionally biased region" description="Basic and acidic residues" evidence="1">
    <location>
        <begin position="14"/>
        <end position="26"/>
    </location>
</feature>
<dbReference type="Gene3D" id="3.30.70.2890">
    <property type="entry name" value="XS domain"/>
    <property type="match status" value="1"/>
</dbReference>
<evidence type="ECO:0000259" key="2">
    <source>
        <dbReference type="Pfam" id="PF03468"/>
    </source>
</evidence>
<evidence type="ECO:0000313" key="3">
    <source>
        <dbReference type="EMBL" id="VVA26041.1"/>
    </source>
</evidence>
<evidence type="ECO:0000313" key="4">
    <source>
        <dbReference type="Proteomes" id="UP000327085"/>
    </source>
</evidence>
<feature type="region of interest" description="Disordered" evidence="1">
    <location>
        <begin position="615"/>
        <end position="642"/>
    </location>
</feature>
<reference evidence="4" key="1">
    <citation type="journal article" date="2020" name="Plant J.">
        <title>Transposons played a major role in the diversification between the closely related almond and peach genomes: results from the almond genome sequence.</title>
        <authorList>
            <person name="Alioto T."/>
            <person name="Alexiou K.G."/>
            <person name="Bardil A."/>
            <person name="Barteri F."/>
            <person name="Castanera R."/>
            <person name="Cruz F."/>
            <person name="Dhingra A."/>
            <person name="Duval H."/>
            <person name="Fernandez I Marti A."/>
            <person name="Frias L."/>
            <person name="Galan B."/>
            <person name="Garcia J.L."/>
            <person name="Howad W."/>
            <person name="Gomez-Garrido J."/>
            <person name="Gut M."/>
            <person name="Julca I."/>
            <person name="Morata J."/>
            <person name="Puigdomenech P."/>
            <person name="Ribeca P."/>
            <person name="Rubio Cabetas M.J."/>
            <person name="Vlasova A."/>
            <person name="Wirthensohn M."/>
            <person name="Garcia-Mas J."/>
            <person name="Gabaldon T."/>
            <person name="Casacuberta J.M."/>
            <person name="Arus P."/>
        </authorList>
    </citation>
    <scope>NUCLEOTIDE SEQUENCE [LARGE SCALE GENOMIC DNA]</scope>
    <source>
        <strain evidence="4">cv. Texas</strain>
    </source>
</reference>
<feature type="domain" description="XS" evidence="2">
    <location>
        <begin position="751"/>
        <end position="878"/>
    </location>
</feature>
<dbReference type="EMBL" id="CABIKO010000101">
    <property type="protein sequence ID" value="VVA26041.1"/>
    <property type="molecule type" value="Genomic_DNA"/>
</dbReference>
<feature type="region of interest" description="Disordered" evidence="1">
    <location>
        <begin position="91"/>
        <end position="113"/>
    </location>
</feature>
<accession>A0A5E4FHD4</accession>
<dbReference type="Pfam" id="PF03468">
    <property type="entry name" value="XS"/>
    <property type="match status" value="1"/>
</dbReference>
<dbReference type="InParanoid" id="A0A5E4FHD4"/>
<dbReference type="PANTHER" id="PTHR46619:SF2">
    <property type="entry name" value="XS DOMAIN PROTEIN"/>
    <property type="match status" value="1"/>
</dbReference>
<protein>
    <submittedName>
        <fullName evidence="3">PREDICTED: XS</fullName>
    </submittedName>
</protein>
<name>A0A5E4FHD4_PRUDU</name>
<dbReference type="PANTHER" id="PTHR46619">
    <property type="entry name" value="RNA RECOGNITION MOTIF XS DOMAIN PROTEIN-RELATED"/>
    <property type="match status" value="1"/>
</dbReference>